<evidence type="ECO:0000313" key="2">
    <source>
        <dbReference type="Proteomes" id="UP001203297"/>
    </source>
</evidence>
<dbReference type="AlphaFoldDB" id="A0AAD4M1Y4"/>
<reference evidence="1" key="1">
    <citation type="journal article" date="2022" name="New Phytol.">
        <title>Evolutionary transition to the ectomycorrhizal habit in the genomes of a hyperdiverse lineage of mushroom-forming fungi.</title>
        <authorList>
            <person name="Looney B."/>
            <person name="Miyauchi S."/>
            <person name="Morin E."/>
            <person name="Drula E."/>
            <person name="Courty P.E."/>
            <person name="Kohler A."/>
            <person name="Kuo A."/>
            <person name="LaButti K."/>
            <person name="Pangilinan J."/>
            <person name="Lipzen A."/>
            <person name="Riley R."/>
            <person name="Andreopoulos W."/>
            <person name="He G."/>
            <person name="Johnson J."/>
            <person name="Nolan M."/>
            <person name="Tritt A."/>
            <person name="Barry K.W."/>
            <person name="Grigoriev I.V."/>
            <person name="Nagy L.G."/>
            <person name="Hibbett D."/>
            <person name="Henrissat B."/>
            <person name="Matheny P.B."/>
            <person name="Labbe J."/>
            <person name="Martin F.M."/>
        </authorList>
    </citation>
    <scope>NUCLEOTIDE SEQUENCE</scope>
    <source>
        <strain evidence="1">BPL690</strain>
    </source>
</reference>
<dbReference type="EMBL" id="WTXG01000029">
    <property type="protein sequence ID" value="KAI0298382.1"/>
    <property type="molecule type" value="Genomic_DNA"/>
</dbReference>
<protein>
    <submittedName>
        <fullName evidence="1">Uncharacterized protein</fullName>
    </submittedName>
</protein>
<gene>
    <name evidence="1" type="ORF">B0F90DRAFT_1733704</name>
</gene>
<comment type="caution">
    <text evidence="1">The sequence shown here is derived from an EMBL/GenBank/DDBJ whole genome shotgun (WGS) entry which is preliminary data.</text>
</comment>
<organism evidence="1 2">
    <name type="scientific">Multifurca ochricompacta</name>
    <dbReference type="NCBI Taxonomy" id="376703"/>
    <lineage>
        <taxon>Eukaryota</taxon>
        <taxon>Fungi</taxon>
        <taxon>Dikarya</taxon>
        <taxon>Basidiomycota</taxon>
        <taxon>Agaricomycotina</taxon>
        <taxon>Agaricomycetes</taxon>
        <taxon>Russulales</taxon>
        <taxon>Russulaceae</taxon>
        <taxon>Multifurca</taxon>
    </lineage>
</organism>
<sequence>MGPFVTTYSRGGASALLLCEVIESLLGNLRRVMSGLSHTEQLFLLTRKSSPDCAL</sequence>
<proteinExistence type="predicted"/>
<accession>A0AAD4M1Y4</accession>
<feature type="non-terminal residue" evidence="1">
    <location>
        <position position="55"/>
    </location>
</feature>
<keyword evidence="2" id="KW-1185">Reference proteome</keyword>
<name>A0AAD4M1Y4_9AGAM</name>
<evidence type="ECO:0000313" key="1">
    <source>
        <dbReference type="EMBL" id="KAI0298382.1"/>
    </source>
</evidence>
<dbReference type="Proteomes" id="UP001203297">
    <property type="component" value="Unassembled WGS sequence"/>
</dbReference>